<proteinExistence type="predicted"/>
<accession>A0ABN2JW93</accession>
<gene>
    <name evidence="2" type="ORF">GCM10009681_07210</name>
</gene>
<dbReference type="Pfam" id="PF17765">
    <property type="entry name" value="MLTR_LBD"/>
    <property type="match status" value="1"/>
</dbReference>
<dbReference type="SUPFAM" id="SSF47413">
    <property type="entry name" value="lambda repressor-like DNA-binding domains"/>
    <property type="match status" value="1"/>
</dbReference>
<feature type="domain" description="HTH cro/C1-type" evidence="1">
    <location>
        <begin position="37"/>
        <end position="84"/>
    </location>
</feature>
<dbReference type="PROSITE" id="PS50943">
    <property type="entry name" value="HTH_CROC1"/>
    <property type="match status" value="1"/>
</dbReference>
<organism evidence="2 3">
    <name type="scientific">Luedemannella helvata</name>
    <dbReference type="NCBI Taxonomy" id="349315"/>
    <lineage>
        <taxon>Bacteria</taxon>
        <taxon>Bacillati</taxon>
        <taxon>Actinomycetota</taxon>
        <taxon>Actinomycetes</taxon>
        <taxon>Micromonosporales</taxon>
        <taxon>Micromonosporaceae</taxon>
        <taxon>Luedemannella</taxon>
    </lineage>
</organism>
<dbReference type="InterPro" id="IPR041413">
    <property type="entry name" value="MLTR_LBD"/>
</dbReference>
<evidence type="ECO:0000313" key="2">
    <source>
        <dbReference type="EMBL" id="GAA1738977.1"/>
    </source>
</evidence>
<dbReference type="Gene3D" id="3.30.450.180">
    <property type="match status" value="1"/>
</dbReference>
<dbReference type="InterPro" id="IPR010982">
    <property type="entry name" value="Lambda_DNA-bd_dom_sf"/>
</dbReference>
<sequence>MVSDRSQLAAFLRSRRDRLTPRQAGIVPLPGERRVPGLRREELALLAGVSADYYSRLEQGRQANISREVLDALARALRLSDVERAHLYDLAAPYASRDRLPADRPQRPDPGLLRVLSMLDHVPALLIGRRGTVLARNALFSAVYGHSLDPGTSWPHFLLLDPEARERIDDWEGGARAIIAGMRREAARYPQDRRLQRDIEELRRADTDIERWWGDHLVGEYSSGHRRIRHPVAGVLDFDVELVVAPRDDSQHVVIYTVEPHSPTARTLPLLAAWGSDRAEARNF</sequence>
<dbReference type="Gene3D" id="1.10.260.40">
    <property type="entry name" value="lambda repressor-like DNA-binding domains"/>
    <property type="match status" value="1"/>
</dbReference>
<dbReference type="PANTHER" id="PTHR35010">
    <property type="entry name" value="BLL4672 PROTEIN-RELATED"/>
    <property type="match status" value="1"/>
</dbReference>
<dbReference type="RefSeq" id="WP_344076735.1">
    <property type="nucleotide sequence ID" value="NZ_BAAALS010000002.1"/>
</dbReference>
<dbReference type="SMART" id="SM00530">
    <property type="entry name" value="HTH_XRE"/>
    <property type="match status" value="1"/>
</dbReference>
<dbReference type="Proteomes" id="UP001500655">
    <property type="component" value="Unassembled WGS sequence"/>
</dbReference>
<comment type="caution">
    <text evidence="2">The sequence shown here is derived from an EMBL/GenBank/DDBJ whole genome shotgun (WGS) entry which is preliminary data.</text>
</comment>
<dbReference type="CDD" id="cd00093">
    <property type="entry name" value="HTH_XRE"/>
    <property type="match status" value="1"/>
</dbReference>
<name>A0ABN2JW93_9ACTN</name>
<dbReference type="Pfam" id="PF13560">
    <property type="entry name" value="HTH_31"/>
    <property type="match status" value="1"/>
</dbReference>
<dbReference type="EMBL" id="BAAALS010000002">
    <property type="protein sequence ID" value="GAA1738977.1"/>
    <property type="molecule type" value="Genomic_DNA"/>
</dbReference>
<evidence type="ECO:0000259" key="1">
    <source>
        <dbReference type="PROSITE" id="PS50943"/>
    </source>
</evidence>
<protein>
    <submittedName>
        <fullName evidence="2">Helix-turn-helix transcriptional regulator</fullName>
    </submittedName>
</protein>
<dbReference type="InterPro" id="IPR001387">
    <property type="entry name" value="Cro/C1-type_HTH"/>
</dbReference>
<reference evidence="2 3" key="1">
    <citation type="journal article" date="2019" name="Int. J. Syst. Evol. Microbiol.">
        <title>The Global Catalogue of Microorganisms (GCM) 10K type strain sequencing project: providing services to taxonomists for standard genome sequencing and annotation.</title>
        <authorList>
            <consortium name="The Broad Institute Genomics Platform"/>
            <consortium name="The Broad Institute Genome Sequencing Center for Infectious Disease"/>
            <person name="Wu L."/>
            <person name="Ma J."/>
        </authorList>
    </citation>
    <scope>NUCLEOTIDE SEQUENCE [LARGE SCALE GENOMIC DNA]</scope>
    <source>
        <strain evidence="2 3">JCM 13249</strain>
    </source>
</reference>
<dbReference type="PANTHER" id="PTHR35010:SF2">
    <property type="entry name" value="BLL4672 PROTEIN"/>
    <property type="match status" value="1"/>
</dbReference>
<keyword evidence="3" id="KW-1185">Reference proteome</keyword>
<evidence type="ECO:0000313" key="3">
    <source>
        <dbReference type="Proteomes" id="UP001500655"/>
    </source>
</evidence>